<dbReference type="Proteomes" id="UP000652761">
    <property type="component" value="Unassembled WGS sequence"/>
</dbReference>
<organism evidence="2 3">
    <name type="scientific">Colocasia esculenta</name>
    <name type="common">Wild taro</name>
    <name type="synonym">Arum esculentum</name>
    <dbReference type="NCBI Taxonomy" id="4460"/>
    <lineage>
        <taxon>Eukaryota</taxon>
        <taxon>Viridiplantae</taxon>
        <taxon>Streptophyta</taxon>
        <taxon>Embryophyta</taxon>
        <taxon>Tracheophyta</taxon>
        <taxon>Spermatophyta</taxon>
        <taxon>Magnoliopsida</taxon>
        <taxon>Liliopsida</taxon>
        <taxon>Araceae</taxon>
        <taxon>Aroideae</taxon>
        <taxon>Colocasieae</taxon>
        <taxon>Colocasia</taxon>
    </lineage>
</organism>
<dbReference type="PANTHER" id="PTHR33240">
    <property type="entry name" value="OS08G0508500 PROTEIN"/>
    <property type="match status" value="1"/>
</dbReference>
<evidence type="ECO:0000313" key="2">
    <source>
        <dbReference type="EMBL" id="MQM18391.1"/>
    </source>
</evidence>
<evidence type="ECO:0000313" key="3">
    <source>
        <dbReference type="Proteomes" id="UP000652761"/>
    </source>
</evidence>
<dbReference type="PANTHER" id="PTHR33240:SF15">
    <property type="entry name" value="GAG-PRO-LIKE PROTEIN"/>
    <property type="match status" value="1"/>
</dbReference>
<evidence type="ECO:0000256" key="1">
    <source>
        <dbReference type="SAM" id="MobiDB-lite"/>
    </source>
</evidence>
<feature type="region of interest" description="Disordered" evidence="1">
    <location>
        <begin position="1"/>
        <end position="47"/>
    </location>
</feature>
<comment type="caution">
    <text evidence="2">The sequence shown here is derived from an EMBL/GenBank/DDBJ whole genome shotgun (WGS) entry which is preliminary data.</text>
</comment>
<accession>A0A843XGN6</accession>
<dbReference type="CDD" id="cd00303">
    <property type="entry name" value="retropepsin_like"/>
    <property type="match status" value="1"/>
</dbReference>
<dbReference type="EMBL" id="NMUH01008155">
    <property type="protein sequence ID" value="MQM18391.1"/>
    <property type="molecule type" value="Genomic_DNA"/>
</dbReference>
<proteinExistence type="predicted"/>
<feature type="compositionally biased region" description="Basic and acidic residues" evidence="1">
    <location>
        <begin position="7"/>
        <end position="30"/>
    </location>
</feature>
<protein>
    <submittedName>
        <fullName evidence="2">Uncharacterized protein</fullName>
    </submittedName>
</protein>
<sequence length="311" mass="33592">MASPRIIGKDVVDGKPKNREPEEDREHEGKGAVLVLAGGPAGGGDNSRKRKAYASAVILGVSQPAPNLKEMITFSAEDAIGLSFPHDDAPVIHADVDGYTVHRILVDNGAAPDVLFYNCFLKMTNLSTEIKPVATPLFGFSGTPVTAEGSIRLKVTLGTRPQHVTVEVDFLIVKVKSAYNAIFGRGLLGKLGGVPSTCHQKLKFPTPNGVGEVVRSQAEARLCYVNSIKAKEPAISEYVPLADDAIFDDLMAAHLDPLLAMYIFDLAASLCPAMSQLRILNWTIASNKVNKLQMWITRYSFVSVFGFLVLI</sequence>
<dbReference type="AlphaFoldDB" id="A0A843XGN6"/>
<reference evidence="2" key="1">
    <citation type="submission" date="2017-07" db="EMBL/GenBank/DDBJ databases">
        <title>Taro Niue Genome Assembly and Annotation.</title>
        <authorList>
            <person name="Atibalentja N."/>
            <person name="Keating K."/>
            <person name="Fields C.J."/>
        </authorList>
    </citation>
    <scope>NUCLEOTIDE SEQUENCE</scope>
    <source>
        <strain evidence="2">Niue_2</strain>
        <tissue evidence="2">Leaf</tissue>
    </source>
</reference>
<name>A0A843XGN6_COLES</name>
<dbReference type="OrthoDB" id="1937476at2759"/>
<gene>
    <name evidence="2" type="ORF">Taro_051379</name>
</gene>
<keyword evidence="3" id="KW-1185">Reference proteome</keyword>